<evidence type="ECO:0000313" key="2">
    <source>
        <dbReference type="EMBL" id="WIX77191.1"/>
    </source>
</evidence>
<dbReference type="Proteomes" id="UP001236014">
    <property type="component" value="Chromosome"/>
</dbReference>
<organism evidence="2 3">
    <name type="scientific">Amycolatopsis carbonis</name>
    <dbReference type="NCBI Taxonomy" id="715471"/>
    <lineage>
        <taxon>Bacteria</taxon>
        <taxon>Bacillati</taxon>
        <taxon>Actinomycetota</taxon>
        <taxon>Actinomycetes</taxon>
        <taxon>Pseudonocardiales</taxon>
        <taxon>Pseudonocardiaceae</taxon>
        <taxon>Amycolatopsis</taxon>
    </lineage>
</organism>
<accession>A0A9Y2IDB4</accession>
<sequence length="84" mass="9656">MKSNERSARRSEPEDLTTVTGHTGTSYLCPDLSAVDQHITLLYQEIERTPPTSRREVEQAVWADIDLLLDRRKWLEVTTLTSAR</sequence>
<name>A0A9Y2IDB4_9PSEU</name>
<evidence type="ECO:0000313" key="3">
    <source>
        <dbReference type="Proteomes" id="UP001236014"/>
    </source>
</evidence>
<keyword evidence="3" id="KW-1185">Reference proteome</keyword>
<proteinExistence type="predicted"/>
<dbReference type="EMBL" id="CP127294">
    <property type="protein sequence ID" value="WIX77191.1"/>
    <property type="molecule type" value="Genomic_DNA"/>
</dbReference>
<gene>
    <name evidence="2" type="ORF">QRX50_38215</name>
</gene>
<protein>
    <submittedName>
        <fullName evidence="2">Uncharacterized protein</fullName>
    </submittedName>
</protein>
<dbReference type="RefSeq" id="WP_285967932.1">
    <property type="nucleotide sequence ID" value="NZ_CP127294.1"/>
</dbReference>
<feature type="compositionally biased region" description="Basic and acidic residues" evidence="1">
    <location>
        <begin position="1"/>
        <end position="13"/>
    </location>
</feature>
<feature type="region of interest" description="Disordered" evidence="1">
    <location>
        <begin position="1"/>
        <end position="24"/>
    </location>
</feature>
<dbReference type="KEGG" id="acab:QRX50_38215"/>
<reference evidence="2 3" key="1">
    <citation type="submission" date="2023-06" db="EMBL/GenBank/DDBJ databases">
        <authorList>
            <person name="Oyuntsetseg B."/>
            <person name="Kim S.B."/>
        </authorList>
    </citation>
    <scope>NUCLEOTIDE SEQUENCE [LARGE SCALE GENOMIC DNA]</scope>
    <source>
        <strain evidence="2 3">2-15</strain>
    </source>
</reference>
<dbReference type="AlphaFoldDB" id="A0A9Y2IDB4"/>
<evidence type="ECO:0000256" key="1">
    <source>
        <dbReference type="SAM" id="MobiDB-lite"/>
    </source>
</evidence>